<evidence type="ECO:0000256" key="3">
    <source>
        <dbReference type="ARBA" id="ARBA00022723"/>
    </source>
</evidence>
<dbReference type="GeneID" id="3923284"/>
<evidence type="ECO:0000259" key="7">
    <source>
        <dbReference type="PROSITE" id="PS50903"/>
    </source>
</evidence>
<evidence type="ECO:0000256" key="2">
    <source>
        <dbReference type="ARBA" id="ARBA00022448"/>
    </source>
</evidence>
<evidence type="ECO:0000256" key="4">
    <source>
        <dbReference type="ARBA" id="ARBA00022982"/>
    </source>
</evidence>
<dbReference type="RefSeq" id="WP_011449346.1">
    <property type="nucleotide sequence ID" value="NC_007796.1"/>
</dbReference>
<dbReference type="GO" id="GO:0043448">
    <property type="term" value="P:alkane catabolic process"/>
    <property type="evidence" value="ECO:0007669"/>
    <property type="project" value="TreeGrafter"/>
</dbReference>
<dbReference type="InParanoid" id="Q2FT09"/>
<feature type="domain" description="Rubredoxin-like" evidence="7">
    <location>
        <begin position="13"/>
        <end position="64"/>
    </location>
</feature>
<dbReference type="FunCoup" id="Q2FT09">
    <property type="interactions" value="1"/>
</dbReference>
<organism evidence="8 9">
    <name type="scientific">Methanospirillum hungatei JF-1 (strain ATCC 27890 / DSM 864 / NBRC 100397 / JF-1)</name>
    <dbReference type="NCBI Taxonomy" id="323259"/>
    <lineage>
        <taxon>Archaea</taxon>
        <taxon>Methanobacteriati</taxon>
        <taxon>Methanobacteriota</taxon>
        <taxon>Stenosarchaea group</taxon>
        <taxon>Methanomicrobia</taxon>
        <taxon>Methanomicrobiales</taxon>
        <taxon>Methanospirillaceae</taxon>
        <taxon>Methanospirillum</taxon>
    </lineage>
</organism>
<evidence type="ECO:0000313" key="9">
    <source>
        <dbReference type="Proteomes" id="UP000001941"/>
    </source>
</evidence>
<keyword evidence="3 6" id="KW-0479">Metal-binding</keyword>
<dbReference type="Pfam" id="PF00301">
    <property type="entry name" value="Rubredoxin"/>
    <property type="match status" value="1"/>
</dbReference>
<dbReference type="AlphaFoldDB" id="Q2FT09"/>
<dbReference type="GO" id="GO:0009055">
    <property type="term" value="F:electron transfer activity"/>
    <property type="evidence" value="ECO:0007669"/>
    <property type="project" value="TreeGrafter"/>
</dbReference>
<dbReference type="PROSITE" id="PS50903">
    <property type="entry name" value="RUBREDOXIN_LIKE"/>
    <property type="match status" value="1"/>
</dbReference>
<dbReference type="PANTHER" id="PTHR47627">
    <property type="entry name" value="RUBREDOXIN"/>
    <property type="match status" value="1"/>
</dbReference>
<dbReference type="PANTHER" id="PTHR47627:SF1">
    <property type="entry name" value="RUBREDOXIN-1-RELATED"/>
    <property type="match status" value="1"/>
</dbReference>
<protein>
    <recommendedName>
        <fullName evidence="6">Rubredoxin</fullName>
    </recommendedName>
</protein>
<gene>
    <name evidence="8" type="ordered locus">Mhun_2386</name>
</gene>
<comment type="cofactor">
    <cofactor evidence="6">
        <name>Fe(3+)</name>
        <dbReference type="ChEBI" id="CHEBI:29034"/>
    </cofactor>
</comment>
<reference evidence="9" key="1">
    <citation type="journal article" date="2016" name="Stand. Genomic Sci.">
        <title>Complete genome sequence of Methanospirillum hungatei type strain JF1.</title>
        <authorList>
            <person name="Gunsalus R.P."/>
            <person name="Cook L.E."/>
            <person name="Crable B."/>
            <person name="Rohlin L."/>
            <person name="McDonald E."/>
            <person name="Mouttaki H."/>
            <person name="Sieber J.R."/>
            <person name="Poweleit N."/>
            <person name="Zhou H."/>
            <person name="Lapidus A.L."/>
            <person name="Daligault H.E."/>
            <person name="Land M."/>
            <person name="Gilna P."/>
            <person name="Ivanova N."/>
            <person name="Kyrpides N."/>
            <person name="Culley D.E."/>
            <person name="McInerney M.J."/>
        </authorList>
    </citation>
    <scope>NUCLEOTIDE SEQUENCE [LARGE SCALE GENOMIC DNA]</scope>
    <source>
        <strain evidence="9">ATCC 27890 / DSM 864 / NBRC 100397 / JF-1</strain>
    </source>
</reference>
<dbReference type="CDD" id="cd00730">
    <property type="entry name" value="rubredoxin"/>
    <property type="match status" value="1"/>
</dbReference>
<dbReference type="InterPro" id="IPR024935">
    <property type="entry name" value="Rubredoxin_dom"/>
</dbReference>
<dbReference type="EnsemblBacteria" id="ABD42088">
    <property type="protein sequence ID" value="ABD42088"/>
    <property type="gene ID" value="Mhun_2386"/>
</dbReference>
<evidence type="ECO:0000256" key="1">
    <source>
        <dbReference type="ARBA" id="ARBA00002360"/>
    </source>
</evidence>
<dbReference type="KEGG" id="mhu:Mhun_2386"/>
<evidence type="ECO:0000313" key="8">
    <source>
        <dbReference type="EMBL" id="ABD42088.1"/>
    </source>
</evidence>
<keyword evidence="4 6" id="KW-0249">Electron transport</keyword>
<proteinExistence type="inferred from homology"/>
<keyword evidence="2" id="KW-0813">Transport</keyword>
<dbReference type="Proteomes" id="UP000001941">
    <property type="component" value="Chromosome"/>
</dbReference>
<dbReference type="HOGENOM" id="CLU_128747_1_1_2"/>
<keyword evidence="5 6" id="KW-0408">Iron</keyword>
<dbReference type="GO" id="GO:0005506">
    <property type="term" value="F:iron ion binding"/>
    <property type="evidence" value="ECO:0007669"/>
    <property type="project" value="UniProtKB-UniRule"/>
</dbReference>
<dbReference type="Gene3D" id="2.20.28.10">
    <property type="match status" value="1"/>
</dbReference>
<dbReference type="SUPFAM" id="SSF57802">
    <property type="entry name" value="Rubredoxin-like"/>
    <property type="match status" value="1"/>
</dbReference>
<dbReference type="PRINTS" id="PR00163">
    <property type="entry name" value="RUBREDOXIN"/>
</dbReference>
<comment type="function">
    <text evidence="1">Rubredoxin is a small nonheme, iron protein lacking acid-labile sulfide. Its single Fe, chelated to 4 Cys, functions as an electron acceptor and may also stabilize the conformation of the molecule.</text>
</comment>
<name>Q2FT09_METHJ</name>
<comment type="similarity">
    <text evidence="6">Belongs to the rubredoxin family.</text>
</comment>
<dbReference type="eggNOG" id="arCOG04391">
    <property type="taxonomic scope" value="Archaea"/>
</dbReference>
<keyword evidence="9" id="KW-1185">Reference proteome</keyword>
<sequence length="65" mass="7662">MMKRVVSTTTKKEGIWRCDPCRWYYYPDKGDPTQNIPPGTSFEDLPSTWRCPICKEPKSAFTFIR</sequence>
<accession>Q2FT09</accession>
<evidence type="ECO:0000256" key="6">
    <source>
        <dbReference type="RuleBase" id="RU003820"/>
    </source>
</evidence>
<dbReference type="InterPro" id="IPR024934">
    <property type="entry name" value="Rubredoxin-like_dom"/>
</dbReference>
<dbReference type="InterPro" id="IPR050526">
    <property type="entry name" value="Rubredoxin_ET"/>
</dbReference>
<evidence type="ECO:0000256" key="5">
    <source>
        <dbReference type="ARBA" id="ARBA00023004"/>
    </source>
</evidence>
<dbReference type="STRING" id="323259.Mhun_2386"/>
<dbReference type="EMBL" id="CP000254">
    <property type="protein sequence ID" value="ABD42088.1"/>
    <property type="molecule type" value="Genomic_DNA"/>
</dbReference>